<dbReference type="Pfam" id="PF00782">
    <property type="entry name" value="DSPc"/>
    <property type="match status" value="1"/>
</dbReference>
<dbReference type="InterPro" id="IPR000340">
    <property type="entry name" value="Dual-sp_phosphatase_cat-dom"/>
</dbReference>
<dbReference type="AlphaFoldDB" id="A0A3S3ANX6"/>
<organism evidence="2 3">
    <name type="scientific">Rhodococcus spongiicola</name>
    <dbReference type="NCBI Taxonomy" id="2487352"/>
    <lineage>
        <taxon>Bacteria</taxon>
        <taxon>Bacillati</taxon>
        <taxon>Actinomycetota</taxon>
        <taxon>Actinomycetes</taxon>
        <taxon>Mycobacteriales</taxon>
        <taxon>Nocardiaceae</taxon>
        <taxon>Rhodococcus</taxon>
    </lineage>
</organism>
<dbReference type="EMBL" id="RKLN01000002">
    <property type="protein sequence ID" value="RVW05054.1"/>
    <property type="molecule type" value="Genomic_DNA"/>
</dbReference>
<dbReference type="OrthoDB" id="5197106at2"/>
<dbReference type="InterPro" id="IPR016130">
    <property type="entry name" value="Tyr_Pase_AS"/>
</dbReference>
<name>A0A3S3ANX6_9NOCA</name>
<evidence type="ECO:0000313" key="3">
    <source>
        <dbReference type="Proteomes" id="UP000284333"/>
    </source>
</evidence>
<gene>
    <name evidence="2" type="ORF">EF834_07960</name>
</gene>
<evidence type="ECO:0000259" key="1">
    <source>
        <dbReference type="PROSITE" id="PS50056"/>
    </source>
</evidence>
<dbReference type="Proteomes" id="UP000284333">
    <property type="component" value="Unassembled WGS sequence"/>
</dbReference>
<dbReference type="Gene3D" id="3.90.190.10">
    <property type="entry name" value="Protein tyrosine phosphatase superfamily"/>
    <property type="match status" value="1"/>
</dbReference>
<feature type="domain" description="Tyrosine specific protein phosphatases" evidence="1">
    <location>
        <begin position="74"/>
        <end position="145"/>
    </location>
</feature>
<comment type="caution">
    <text evidence="2">The sequence shown here is derived from an EMBL/GenBank/DDBJ whole genome shotgun (WGS) entry which is preliminary data.</text>
</comment>
<dbReference type="InterPro" id="IPR029021">
    <property type="entry name" value="Prot-tyrosine_phosphatase-like"/>
</dbReference>
<proteinExistence type="predicted"/>
<evidence type="ECO:0000313" key="2">
    <source>
        <dbReference type="EMBL" id="RVW05054.1"/>
    </source>
</evidence>
<dbReference type="PROSITE" id="PS50056">
    <property type="entry name" value="TYR_PHOSPHATASE_2"/>
    <property type="match status" value="1"/>
</dbReference>
<dbReference type="SUPFAM" id="SSF52799">
    <property type="entry name" value="(Phosphotyrosine protein) phosphatases II"/>
    <property type="match status" value="1"/>
</dbReference>
<sequence>MRQHLVGITAHGHIPFDVPVISEIAPNLWQGGCRNGLVLPEFVTHLVSLYPWEQYEVSHAIGSEMYVRMYDSCEQGFDQVDALAAWVNSCRRTGTVLVHCQVGLNRSSLVAARALVLSGEADPPGAIALLRARRSAACLCNEAFETWLLTGKVPTEGSALPASDPASDPDDAQ</sequence>
<protein>
    <submittedName>
        <fullName evidence="2">Protein tyrosine phosphatase</fullName>
    </submittedName>
</protein>
<dbReference type="InterPro" id="IPR000387">
    <property type="entry name" value="Tyr_Pase_dom"/>
</dbReference>
<keyword evidence="3" id="KW-1185">Reference proteome</keyword>
<dbReference type="PROSITE" id="PS00383">
    <property type="entry name" value="TYR_PHOSPHATASE_1"/>
    <property type="match status" value="1"/>
</dbReference>
<accession>A0A3S3ANX6</accession>
<reference evidence="2 3" key="1">
    <citation type="submission" date="2018-11" db="EMBL/GenBank/DDBJ databases">
        <title>Rhodococcus spongicola sp. nov. and Rhodococcus xishaensis sp. nov. from marine sponges.</title>
        <authorList>
            <person name="Li L."/>
            <person name="Lin H.W."/>
        </authorList>
    </citation>
    <scope>NUCLEOTIDE SEQUENCE [LARGE SCALE GENOMIC DNA]</scope>
    <source>
        <strain evidence="2 3">LHW50502</strain>
    </source>
</reference>